<sequence>MFQLFFGLHRSERYVCRCGYSTAHRNTIIRHMVKHTQQEEEKDFEYTDVMTPSDHERIERLTEQCFREYHPLPRGVKEDLDVEEN</sequence>
<protein>
    <submittedName>
        <fullName evidence="2">C2H2-type domain-containing protein</fullName>
    </submittedName>
</protein>
<proteinExistence type="predicted"/>
<organism evidence="1 2">
    <name type="scientific">Heterorhabditis bacteriophora</name>
    <name type="common">Entomopathogenic nematode worm</name>
    <dbReference type="NCBI Taxonomy" id="37862"/>
    <lineage>
        <taxon>Eukaryota</taxon>
        <taxon>Metazoa</taxon>
        <taxon>Ecdysozoa</taxon>
        <taxon>Nematoda</taxon>
        <taxon>Chromadorea</taxon>
        <taxon>Rhabditida</taxon>
        <taxon>Rhabditina</taxon>
        <taxon>Rhabditomorpha</taxon>
        <taxon>Strongyloidea</taxon>
        <taxon>Heterorhabditidae</taxon>
        <taxon>Heterorhabditis</taxon>
    </lineage>
</organism>
<dbReference type="Proteomes" id="UP000095283">
    <property type="component" value="Unplaced"/>
</dbReference>
<evidence type="ECO:0000313" key="1">
    <source>
        <dbReference type="Proteomes" id="UP000095283"/>
    </source>
</evidence>
<dbReference type="AlphaFoldDB" id="A0A1I7XTL8"/>
<name>A0A1I7XTL8_HETBA</name>
<keyword evidence="1" id="KW-1185">Reference proteome</keyword>
<accession>A0A1I7XTL8</accession>
<dbReference type="WBParaSite" id="Hba_20676">
    <property type="protein sequence ID" value="Hba_20676"/>
    <property type="gene ID" value="Hba_20676"/>
</dbReference>
<evidence type="ECO:0000313" key="2">
    <source>
        <dbReference type="WBParaSite" id="Hba_20676"/>
    </source>
</evidence>
<reference evidence="2" key="1">
    <citation type="submission" date="2016-11" db="UniProtKB">
        <authorList>
            <consortium name="WormBaseParasite"/>
        </authorList>
    </citation>
    <scope>IDENTIFICATION</scope>
</reference>